<evidence type="ECO:0000313" key="3">
    <source>
        <dbReference type="Proteomes" id="UP001066276"/>
    </source>
</evidence>
<organism evidence="2 3">
    <name type="scientific">Pleurodeles waltl</name>
    <name type="common">Iberian ribbed newt</name>
    <dbReference type="NCBI Taxonomy" id="8319"/>
    <lineage>
        <taxon>Eukaryota</taxon>
        <taxon>Metazoa</taxon>
        <taxon>Chordata</taxon>
        <taxon>Craniata</taxon>
        <taxon>Vertebrata</taxon>
        <taxon>Euteleostomi</taxon>
        <taxon>Amphibia</taxon>
        <taxon>Batrachia</taxon>
        <taxon>Caudata</taxon>
        <taxon>Salamandroidea</taxon>
        <taxon>Salamandridae</taxon>
        <taxon>Pleurodelinae</taxon>
        <taxon>Pleurodeles</taxon>
    </lineage>
</organism>
<dbReference type="Proteomes" id="UP001066276">
    <property type="component" value="Chromosome 12"/>
</dbReference>
<name>A0AAV7KQU6_PLEWA</name>
<evidence type="ECO:0000313" key="2">
    <source>
        <dbReference type="EMBL" id="KAJ1081203.1"/>
    </source>
</evidence>
<accession>A0AAV7KQU6</accession>
<reference evidence="2" key="1">
    <citation type="journal article" date="2022" name="bioRxiv">
        <title>Sequencing and chromosome-scale assembly of the giantPleurodeles waltlgenome.</title>
        <authorList>
            <person name="Brown T."/>
            <person name="Elewa A."/>
            <person name="Iarovenko S."/>
            <person name="Subramanian E."/>
            <person name="Araus A.J."/>
            <person name="Petzold A."/>
            <person name="Susuki M."/>
            <person name="Suzuki K.-i.T."/>
            <person name="Hayashi T."/>
            <person name="Toyoda A."/>
            <person name="Oliveira C."/>
            <person name="Osipova E."/>
            <person name="Leigh N.D."/>
            <person name="Simon A."/>
            <person name="Yun M.H."/>
        </authorList>
    </citation>
    <scope>NUCLEOTIDE SEQUENCE</scope>
    <source>
        <strain evidence="2">20211129_DDA</strain>
        <tissue evidence="2">Liver</tissue>
    </source>
</reference>
<feature type="region of interest" description="Disordered" evidence="1">
    <location>
        <begin position="1"/>
        <end position="39"/>
    </location>
</feature>
<sequence length="69" mass="7909">MRPRRWRATWRSVCHEDNKGAPSALPSGSPNERRHMHQMKRERGEACDCRAWPGALCEPEIGIVVAQLE</sequence>
<dbReference type="AlphaFoldDB" id="A0AAV7KQU6"/>
<protein>
    <submittedName>
        <fullName evidence="2">Uncharacterized protein</fullName>
    </submittedName>
</protein>
<evidence type="ECO:0000256" key="1">
    <source>
        <dbReference type="SAM" id="MobiDB-lite"/>
    </source>
</evidence>
<comment type="caution">
    <text evidence="2">The sequence shown here is derived from an EMBL/GenBank/DDBJ whole genome shotgun (WGS) entry which is preliminary data.</text>
</comment>
<gene>
    <name evidence="2" type="ORF">NDU88_001386</name>
</gene>
<keyword evidence="3" id="KW-1185">Reference proteome</keyword>
<dbReference type="EMBL" id="JANPWB010000016">
    <property type="protein sequence ID" value="KAJ1081203.1"/>
    <property type="molecule type" value="Genomic_DNA"/>
</dbReference>
<proteinExistence type="predicted"/>